<name>A0A395HQB9_ASPHC</name>
<protein>
    <submittedName>
        <fullName evidence="2">Uncharacterized protein</fullName>
    </submittedName>
</protein>
<dbReference type="GeneID" id="37194823"/>
<dbReference type="AlphaFoldDB" id="A0A395HQB9"/>
<evidence type="ECO:0000256" key="1">
    <source>
        <dbReference type="SAM" id="MobiDB-lite"/>
    </source>
</evidence>
<dbReference type="VEuPathDB" id="FungiDB:BO97DRAFT_202062"/>
<feature type="region of interest" description="Disordered" evidence="1">
    <location>
        <begin position="1"/>
        <end position="22"/>
    </location>
</feature>
<organism evidence="2 3">
    <name type="scientific">Aspergillus homomorphus (strain CBS 101889)</name>
    <dbReference type="NCBI Taxonomy" id="1450537"/>
    <lineage>
        <taxon>Eukaryota</taxon>
        <taxon>Fungi</taxon>
        <taxon>Dikarya</taxon>
        <taxon>Ascomycota</taxon>
        <taxon>Pezizomycotina</taxon>
        <taxon>Eurotiomycetes</taxon>
        <taxon>Eurotiomycetidae</taxon>
        <taxon>Eurotiales</taxon>
        <taxon>Aspergillaceae</taxon>
        <taxon>Aspergillus</taxon>
        <taxon>Aspergillus subgen. Circumdati</taxon>
    </lineage>
</organism>
<dbReference type="RefSeq" id="XP_025547598.1">
    <property type="nucleotide sequence ID" value="XM_025690534.1"/>
</dbReference>
<evidence type="ECO:0000313" key="3">
    <source>
        <dbReference type="Proteomes" id="UP000248961"/>
    </source>
</evidence>
<accession>A0A395HQB9</accession>
<dbReference type="EMBL" id="KZ824313">
    <property type="protein sequence ID" value="RAL08444.1"/>
    <property type="molecule type" value="Genomic_DNA"/>
</dbReference>
<keyword evidence="3" id="KW-1185">Reference proteome</keyword>
<feature type="compositionally biased region" description="Low complexity" evidence="1">
    <location>
        <begin position="106"/>
        <end position="139"/>
    </location>
</feature>
<dbReference type="Proteomes" id="UP000248961">
    <property type="component" value="Unassembled WGS sequence"/>
</dbReference>
<gene>
    <name evidence="2" type="ORF">BO97DRAFT_202062</name>
</gene>
<evidence type="ECO:0000313" key="2">
    <source>
        <dbReference type="EMBL" id="RAL08444.1"/>
    </source>
</evidence>
<feature type="region of interest" description="Disordered" evidence="1">
    <location>
        <begin position="79"/>
        <end position="147"/>
    </location>
</feature>
<sequence length="177" mass="19438">MSYASSFLFTKPTPPLVRPQRRSPFATKSSLHLHLCLVSGEKYEQESSAKQPDLRRCIGHARIHDKSMELVKRDIQVHIRSMGSDSDDDLDNDLPVPPRRSRRGSKSSAASAPLKSAAVKSTAVKSPSVKTPSVKSAPVTTEKKSLLDKGRRCMEKIFSRRSGSAHWSQSGVPVVAC</sequence>
<proteinExistence type="predicted"/>
<reference evidence="2 3" key="1">
    <citation type="submission" date="2018-02" db="EMBL/GenBank/DDBJ databases">
        <title>The genomes of Aspergillus section Nigri reveals drivers in fungal speciation.</title>
        <authorList>
            <consortium name="DOE Joint Genome Institute"/>
            <person name="Vesth T.C."/>
            <person name="Nybo J."/>
            <person name="Theobald S."/>
            <person name="Brandl J."/>
            <person name="Frisvad J.C."/>
            <person name="Nielsen K.F."/>
            <person name="Lyhne E.K."/>
            <person name="Kogle M.E."/>
            <person name="Kuo A."/>
            <person name="Riley R."/>
            <person name="Clum A."/>
            <person name="Nolan M."/>
            <person name="Lipzen A."/>
            <person name="Salamov A."/>
            <person name="Henrissat B."/>
            <person name="Wiebenga A."/>
            <person name="De vries R.P."/>
            <person name="Grigoriev I.V."/>
            <person name="Mortensen U.H."/>
            <person name="Andersen M.R."/>
            <person name="Baker S.E."/>
        </authorList>
    </citation>
    <scope>NUCLEOTIDE SEQUENCE [LARGE SCALE GENOMIC DNA]</scope>
    <source>
        <strain evidence="2 3">CBS 101889</strain>
    </source>
</reference>
<dbReference type="OrthoDB" id="4506354at2759"/>